<dbReference type="GO" id="GO:0016020">
    <property type="term" value="C:membrane"/>
    <property type="evidence" value="ECO:0007669"/>
    <property type="project" value="InterPro"/>
</dbReference>
<dbReference type="PANTHER" id="PTHR13325:SF3">
    <property type="entry name" value="MEMBRANE-BOUND TRANSCRIPTION FACTOR SITE-2 PROTEASE"/>
    <property type="match status" value="1"/>
</dbReference>
<comment type="caution">
    <text evidence="7">The sequence shown here is derived from an EMBL/GenBank/DDBJ whole genome shotgun (WGS) entry which is preliminary data.</text>
</comment>
<evidence type="ECO:0000313" key="7">
    <source>
        <dbReference type="EMBL" id="ENN95988.1"/>
    </source>
</evidence>
<dbReference type="InterPro" id="IPR008915">
    <property type="entry name" value="Peptidase_M50"/>
</dbReference>
<sequence length="357" mass="40156">MKIVALIFIIIWVFLLAVREKINLKVYFGAFGILRTKIGLNVIDKLGKYKFWRKIGYISIPICVLLGGYALFNIINMSIKLISGELPKSAGKPIIFLFGSVIPILPGIIALTIAITAHELFHGVIARSFNINVKSSGILLMLGFPLGFFVELDEKFKTTEKKVRAAIASAGPMANLILCVISLPLMYLSYSIPSEIVVIKTYEPASKYLKSGDIILRINDYNIKSIADFKNFAKEIKPNKVYRIEVLRGNKVISYNIKSSNEGKLGLLVSPSGSLAFLINTLYWSYLFNLLLALFNLLPAFPLDGFYVFSSIPEIFKSIRLYKFGNFLEVIVNEKTLRSISLLIWWIILGAIIYSMW</sequence>
<feature type="transmembrane region" description="Helical" evidence="5">
    <location>
        <begin position="337"/>
        <end position="356"/>
    </location>
</feature>
<dbReference type="GO" id="GO:0031293">
    <property type="term" value="P:membrane protein intracellular domain proteolysis"/>
    <property type="evidence" value="ECO:0007669"/>
    <property type="project" value="TreeGrafter"/>
</dbReference>
<dbReference type="GO" id="GO:0004222">
    <property type="term" value="F:metalloendopeptidase activity"/>
    <property type="evidence" value="ECO:0007669"/>
    <property type="project" value="InterPro"/>
</dbReference>
<name>N6V116_9EURY</name>
<dbReference type="OrthoDB" id="15212at2157"/>
<dbReference type="RefSeq" id="WP_004592148.1">
    <property type="nucleotide sequence ID" value="NZ_APMM01000031.1"/>
</dbReference>
<dbReference type="EMBL" id="APMM01000031">
    <property type="protein sequence ID" value="ENN95988.1"/>
    <property type="molecule type" value="Genomic_DNA"/>
</dbReference>
<dbReference type="InterPro" id="IPR036034">
    <property type="entry name" value="PDZ_sf"/>
</dbReference>
<evidence type="ECO:0000313" key="8">
    <source>
        <dbReference type="Proteomes" id="UP000053695"/>
    </source>
</evidence>
<feature type="transmembrane region" description="Helical" evidence="5">
    <location>
        <begin position="170"/>
        <end position="190"/>
    </location>
</feature>
<keyword evidence="2 5" id="KW-0812">Transmembrane</keyword>
<feature type="transmembrane region" description="Helical" evidence="5">
    <location>
        <begin position="55"/>
        <end position="75"/>
    </location>
</feature>
<dbReference type="SUPFAM" id="SSF50156">
    <property type="entry name" value="PDZ domain-like"/>
    <property type="match status" value="1"/>
</dbReference>
<feature type="transmembrane region" description="Helical" evidence="5">
    <location>
        <begin position="129"/>
        <end position="150"/>
    </location>
</feature>
<comment type="subcellular location">
    <subcellularLocation>
        <location evidence="1">Endomembrane system</location>
        <topology evidence="1">Multi-pass membrane protein</topology>
    </subcellularLocation>
</comment>
<dbReference type="PANTHER" id="PTHR13325">
    <property type="entry name" value="PROTEASE M50 MEMBRANE-BOUND TRANSCRIPTION FACTOR SITE 2 PROTEASE"/>
    <property type="match status" value="1"/>
</dbReference>
<evidence type="ECO:0000259" key="6">
    <source>
        <dbReference type="Pfam" id="PF02163"/>
    </source>
</evidence>
<dbReference type="Pfam" id="PF02163">
    <property type="entry name" value="Peptidase_M50"/>
    <property type="match status" value="1"/>
</dbReference>
<feature type="transmembrane region" description="Helical" evidence="5">
    <location>
        <begin position="290"/>
        <end position="316"/>
    </location>
</feature>
<dbReference type="InterPro" id="IPR001193">
    <property type="entry name" value="MBTPS2"/>
</dbReference>
<keyword evidence="4 5" id="KW-0472">Membrane</keyword>
<dbReference type="Proteomes" id="UP000053695">
    <property type="component" value="Unassembled WGS sequence"/>
</dbReference>
<organism evidence="7 8">
    <name type="scientific">Methanocaldococcus villosus KIN24-T80</name>
    <dbReference type="NCBI Taxonomy" id="1069083"/>
    <lineage>
        <taxon>Archaea</taxon>
        <taxon>Methanobacteriati</taxon>
        <taxon>Methanobacteriota</taxon>
        <taxon>Methanomada group</taxon>
        <taxon>Methanococci</taxon>
        <taxon>Methanococcales</taxon>
        <taxon>Methanocaldococcaceae</taxon>
        <taxon>Methanocaldococcus</taxon>
    </lineage>
</organism>
<dbReference type="GO" id="GO:0005737">
    <property type="term" value="C:cytoplasm"/>
    <property type="evidence" value="ECO:0007669"/>
    <property type="project" value="TreeGrafter"/>
</dbReference>
<feature type="transmembrane region" description="Helical" evidence="5">
    <location>
        <begin position="95"/>
        <end position="117"/>
    </location>
</feature>
<dbReference type="GO" id="GO:0012505">
    <property type="term" value="C:endomembrane system"/>
    <property type="evidence" value="ECO:0007669"/>
    <property type="project" value="UniProtKB-SubCell"/>
</dbReference>
<dbReference type="STRING" id="1069083.GCA_000371805_00473"/>
<reference evidence="7 8" key="1">
    <citation type="journal article" date="2013" name="Genome Announc.">
        <title>Draft Genome Sequence of a Highly Flagellated, Fast-Swimming Archaeon, Methanocaldococcus villosus Strain KIN24-T80 (DSM 22612).</title>
        <authorList>
            <person name="Thennarasu S."/>
            <person name="Polireddy D."/>
            <person name="Antony A."/>
            <person name="Yada M.R."/>
            <person name="Algarawi S."/>
            <person name="Sivakumar N."/>
        </authorList>
    </citation>
    <scope>NUCLEOTIDE SEQUENCE [LARGE SCALE GENOMIC DNA]</scope>
    <source>
        <strain evidence="7 8">KIN24-T80</strain>
    </source>
</reference>
<dbReference type="PRINTS" id="PR01000">
    <property type="entry name" value="SREBPS2PTASE"/>
</dbReference>
<keyword evidence="3 5" id="KW-1133">Transmembrane helix</keyword>
<accession>N6V116</accession>
<feature type="domain" description="Peptidase M50" evidence="6">
    <location>
        <begin position="107"/>
        <end position="315"/>
    </location>
</feature>
<evidence type="ECO:0000256" key="4">
    <source>
        <dbReference type="ARBA" id="ARBA00023136"/>
    </source>
</evidence>
<dbReference type="PATRIC" id="fig|1069083.5.peg.996"/>
<dbReference type="AlphaFoldDB" id="N6V116"/>
<keyword evidence="8" id="KW-1185">Reference proteome</keyword>
<evidence type="ECO:0000256" key="1">
    <source>
        <dbReference type="ARBA" id="ARBA00004127"/>
    </source>
</evidence>
<evidence type="ECO:0000256" key="3">
    <source>
        <dbReference type="ARBA" id="ARBA00022989"/>
    </source>
</evidence>
<proteinExistence type="predicted"/>
<feature type="transmembrane region" description="Helical" evidence="5">
    <location>
        <begin position="265"/>
        <end position="284"/>
    </location>
</feature>
<dbReference type="Gene3D" id="2.30.42.10">
    <property type="match status" value="1"/>
</dbReference>
<evidence type="ECO:0000256" key="5">
    <source>
        <dbReference type="SAM" id="Phobius"/>
    </source>
</evidence>
<evidence type="ECO:0000256" key="2">
    <source>
        <dbReference type="ARBA" id="ARBA00022692"/>
    </source>
</evidence>
<protein>
    <submittedName>
        <fullName evidence="7">Peptidase M50</fullName>
    </submittedName>
</protein>
<gene>
    <name evidence="7" type="ORF">J422_05080</name>
</gene>